<comment type="caution">
    <text evidence="2">The sequence shown here is derived from an EMBL/GenBank/DDBJ whole genome shotgun (WGS) entry which is preliminary data.</text>
</comment>
<dbReference type="Pfam" id="PF01738">
    <property type="entry name" value="DLH"/>
    <property type="match status" value="1"/>
</dbReference>
<dbReference type="PANTHER" id="PTHR46623">
    <property type="entry name" value="CARBOXYMETHYLENEBUTENOLIDASE-RELATED"/>
    <property type="match status" value="1"/>
</dbReference>
<keyword evidence="3" id="KW-1185">Reference proteome</keyword>
<dbReference type="Gene3D" id="3.40.50.1820">
    <property type="entry name" value="alpha/beta hydrolase"/>
    <property type="match status" value="1"/>
</dbReference>
<feature type="domain" description="Dienelactone hydrolase" evidence="1">
    <location>
        <begin position="21"/>
        <end position="133"/>
    </location>
</feature>
<dbReference type="InterPro" id="IPR002925">
    <property type="entry name" value="Dienelactn_hydro"/>
</dbReference>
<sequence>MSPEQGAETSVKLALLDELRHAGPVFMLGYCYGGSIAWASAGRLNGLSAAVCYYGGKLPTLASETPLCPTLVHLGRDDSEIPMRSTRDALEQHSAVEVLTYPAGHGFNSDRRADFDQQCSDLAFRETLRLLEKQGIQRPPARGE</sequence>
<dbReference type="RefSeq" id="WP_166950024.1">
    <property type="nucleotide sequence ID" value="NZ_JAASQI010000002.1"/>
</dbReference>
<dbReference type="Proteomes" id="UP001429580">
    <property type="component" value="Unassembled WGS sequence"/>
</dbReference>
<dbReference type="EMBL" id="JAASQI010000002">
    <property type="protein sequence ID" value="NIJ57472.1"/>
    <property type="molecule type" value="Genomic_DNA"/>
</dbReference>
<evidence type="ECO:0000259" key="1">
    <source>
        <dbReference type="Pfam" id="PF01738"/>
    </source>
</evidence>
<evidence type="ECO:0000313" key="3">
    <source>
        <dbReference type="Proteomes" id="UP001429580"/>
    </source>
</evidence>
<protein>
    <submittedName>
        <fullName evidence="2">Dienelactone hydrolase</fullName>
    </submittedName>
</protein>
<name>A0ABX0UX06_9HYPH</name>
<dbReference type="PANTHER" id="PTHR46623:SF6">
    <property type="entry name" value="ALPHA_BETA-HYDROLASES SUPERFAMILY PROTEIN"/>
    <property type="match status" value="1"/>
</dbReference>
<proteinExistence type="predicted"/>
<accession>A0ABX0UX06</accession>
<evidence type="ECO:0000313" key="2">
    <source>
        <dbReference type="EMBL" id="NIJ57472.1"/>
    </source>
</evidence>
<reference evidence="2 3" key="1">
    <citation type="submission" date="2020-03" db="EMBL/GenBank/DDBJ databases">
        <title>Genomic Encyclopedia of Type Strains, Phase IV (KMG-IV): sequencing the most valuable type-strain genomes for metagenomic binning, comparative biology and taxonomic classification.</title>
        <authorList>
            <person name="Goeker M."/>
        </authorList>
    </citation>
    <scope>NUCLEOTIDE SEQUENCE [LARGE SCALE GENOMIC DNA]</scope>
    <source>
        <strain evidence="2 3">DSM 103870</strain>
    </source>
</reference>
<dbReference type="InterPro" id="IPR051049">
    <property type="entry name" value="Dienelactone_hydrolase-like"/>
</dbReference>
<dbReference type="GO" id="GO:0016787">
    <property type="term" value="F:hydrolase activity"/>
    <property type="evidence" value="ECO:0007669"/>
    <property type="project" value="UniProtKB-KW"/>
</dbReference>
<dbReference type="InterPro" id="IPR029058">
    <property type="entry name" value="AB_hydrolase_fold"/>
</dbReference>
<keyword evidence="2" id="KW-0378">Hydrolase</keyword>
<gene>
    <name evidence="2" type="ORF">FHS82_001298</name>
</gene>
<dbReference type="SUPFAM" id="SSF53474">
    <property type="entry name" value="alpha/beta-Hydrolases"/>
    <property type="match status" value="1"/>
</dbReference>
<organism evidence="2 3">
    <name type="scientific">Pseudochelatococcus lubricantis</name>
    <dbReference type="NCBI Taxonomy" id="1538102"/>
    <lineage>
        <taxon>Bacteria</taxon>
        <taxon>Pseudomonadati</taxon>
        <taxon>Pseudomonadota</taxon>
        <taxon>Alphaproteobacteria</taxon>
        <taxon>Hyphomicrobiales</taxon>
        <taxon>Chelatococcaceae</taxon>
        <taxon>Pseudochelatococcus</taxon>
    </lineage>
</organism>